<accession>A0A8S5TWP6</accession>
<sequence>MEVKGFEVEGVIKVDNVRIYGLNESIIASGYPMQIETYDMNKVVIGDKDLKRCKHLGNAVPGSGHDCFTKGITVQFDLQVPEYIWRQLDRYHFIDYVSSQSKMHRILKMDIDKACNKYVTETSINLLNYLIEEYKKINNDTDFKVKLRNGEVVTSKEDVFNMIIANTPSGIMLTARMTTNYLQLKSIVNQRSNHKMQEWRLLCDYFKTLPMFDLVCK</sequence>
<name>A0A8S5TWP6_9CAUD</name>
<dbReference type="EMBL" id="BK015949">
    <property type="protein sequence ID" value="DAF86630.1"/>
    <property type="molecule type" value="Genomic_DNA"/>
</dbReference>
<evidence type="ECO:0000313" key="1">
    <source>
        <dbReference type="EMBL" id="DAF86630.1"/>
    </source>
</evidence>
<proteinExistence type="predicted"/>
<organism evidence="1">
    <name type="scientific">Siphoviridae sp. ctcx61</name>
    <dbReference type="NCBI Taxonomy" id="2825575"/>
    <lineage>
        <taxon>Viruses</taxon>
        <taxon>Duplodnaviria</taxon>
        <taxon>Heunggongvirae</taxon>
        <taxon>Uroviricota</taxon>
        <taxon>Caudoviricetes</taxon>
    </lineage>
</organism>
<reference evidence="1" key="1">
    <citation type="journal article" date="2021" name="Proc. Natl. Acad. Sci. U.S.A.">
        <title>A Catalog of Tens of Thousands of Viruses from Human Metagenomes Reveals Hidden Associations with Chronic Diseases.</title>
        <authorList>
            <person name="Tisza M.J."/>
            <person name="Buck C.B."/>
        </authorList>
    </citation>
    <scope>NUCLEOTIDE SEQUENCE</scope>
    <source>
        <strain evidence="1">Ctcx61</strain>
    </source>
</reference>
<protein>
    <submittedName>
        <fullName evidence="1">Uncharacterized protein</fullName>
    </submittedName>
</protein>